<dbReference type="SUPFAM" id="SSF56601">
    <property type="entry name" value="beta-lactamase/transpeptidase-like"/>
    <property type="match status" value="1"/>
</dbReference>
<keyword evidence="12" id="KW-0511">Multifunctional enzyme</keyword>
<keyword evidence="11 17" id="KW-0472">Membrane</keyword>
<dbReference type="SUPFAM" id="SSF53955">
    <property type="entry name" value="Lysozyme-like"/>
    <property type="match status" value="1"/>
</dbReference>
<evidence type="ECO:0000256" key="6">
    <source>
        <dbReference type="ARBA" id="ARBA00022692"/>
    </source>
</evidence>
<dbReference type="GO" id="GO:0009002">
    <property type="term" value="F:serine-type D-Ala-D-Ala carboxypeptidase activity"/>
    <property type="evidence" value="ECO:0007669"/>
    <property type="project" value="UniProtKB-EC"/>
</dbReference>
<feature type="domain" description="Glycosyl transferase family 51" evidence="19">
    <location>
        <begin position="94"/>
        <end position="278"/>
    </location>
</feature>
<keyword evidence="5" id="KW-0808">Transferase</keyword>
<dbReference type="Gene3D" id="3.90.1310.40">
    <property type="match status" value="1"/>
</dbReference>
<dbReference type="InterPro" id="IPR001460">
    <property type="entry name" value="PCN-bd_Tpept"/>
</dbReference>
<keyword evidence="3" id="KW-0645">Protease</keyword>
<dbReference type="GO" id="GO:0030288">
    <property type="term" value="C:outer membrane-bounded periplasmic space"/>
    <property type="evidence" value="ECO:0007669"/>
    <property type="project" value="TreeGrafter"/>
</dbReference>
<dbReference type="Gene3D" id="2.60.40.10">
    <property type="entry name" value="Immunoglobulins"/>
    <property type="match status" value="1"/>
</dbReference>
<dbReference type="InterPro" id="IPR050396">
    <property type="entry name" value="Glycosyltr_51/Transpeptidase"/>
</dbReference>
<dbReference type="InterPro" id="IPR012338">
    <property type="entry name" value="Beta-lactam/transpept-like"/>
</dbReference>
<keyword evidence="8" id="KW-0133">Cell shape</keyword>
<organism evidence="20 21">
    <name type="scientific">Neobacillus notoginsengisoli</name>
    <dbReference type="NCBI Taxonomy" id="1578198"/>
    <lineage>
        <taxon>Bacteria</taxon>
        <taxon>Bacillati</taxon>
        <taxon>Bacillota</taxon>
        <taxon>Bacilli</taxon>
        <taxon>Bacillales</taxon>
        <taxon>Bacillaceae</taxon>
        <taxon>Neobacillus</taxon>
    </lineage>
</organism>
<dbReference type="Pfam" id="PF00912">
    <property type="entry name" value="Transgly"/>
    <property type="match status" value="1"/>
</dbReference>
<evidence type="ECO:0000256" key="16">
    <source>
        <dbReference type="SAM" id="MobiDB-lite"/>
    </source>
</evidence>
<dbReference type="GO" id="GO:0008360">
    <property type="term" value="P:regulation of cell shape"/>
    <property type="evidence" value="ECO:0007669"/>
    <property type="project" value="UniProtKB-KW"/>
</dbReference>
<dbReference type="InterPro" id="IPR036950">
    <property type="entry name" value="PBP_transglycosylase"/>
</dbReference>
<proteinExistence type="predicted"/>
<keyword evidence="10 17" id="KW-1133">Transmembrane helix</keyword>
<evidence type="ECO:0000256" key="10">
    <source>
        <dbReference type="ARBA" id="ARBA00022989"/>
    </source>
</evidence>
<dbReference type="EMBL" id="QWEG01000006">
    <property type="protein sequence ID" value="RHW40770.1"/>
    <property type="molecule type" value="Genomic_DNA"/>
</dbReference>
<evidence type="ECO:0000256" key="9">
    <source>
        <dbReference type="ARBA" id="ARBA00022984"/>
    </source>
</evidence>
<evidence type="ECO:0000256" key="3">
    <source>
        <dbReference type="ARBA" id="ARBA00022670"/>
    </source>
</evidence>
<evidence type="ECO:0000256" key="12">
    <source>
        <dbReference type="ARBA" id="ARBA00023268"/>
    </source>
</evidence>
<gene>
    <name evidence="20" type="ORF">D1B31_11310</name>
</gene>
<dbReference type="Gene3D" id="1.10.3810.10">
    <property type="entry name" value="Biosynthetic peptidoglycan transglycosylase-like"/>
    <property type="match status" value="1"/>
</dbReference>
<evidence type="ECO:0000256" key="11">
    <source>
        <dbReference type="ARBA" id="ARBA00023136"/>
    </source>
</evidence>
<evidence type="ECO:0000256" key="17">
    <source>
        <dbReference type="SAM" id="Phobius"/>
    </source>
</evidence>
<comment type="catalytic activity">
    <reaction evidence="15">
        <text>[GlcNAc-(1-&gt;4)-Mur2Ac(oyl-L-Ala-gamma-D-Glu-L-Lys-D-Ala-D-Ala)](n)-di-trans,octa-cis-undecaprenyl diphosphate + beta-D-GlcNAc-(1-&gt;4)-Mur2Ac(oyl-L-Ala-gamma-D-Glu-L-Lys-D-Ala-D-Ala)-di-trans,octa-cis-undecaprenyl diphosphate = [GlcNAc-(1-&gt;4)-Mur2Ac(oyl-L-Ala-gamma-D-Glu-L-Lys-D-Ala-D-Ala)](n+1)-di-trans,octa-cis-undecaprenyl diphosphate + di-trans,octa-cis-undecaprenyl diphosphate + H(+)</text>
        <dbReference type="Rhea" id="RHEA:23708"/>
        <dbReference type="Rhea" id="RHEA-COMP:9602"/>
        <dbReference type="Rhea" id="RHEA-COMP:9603"/>
        <dbReference type="ChEBI" id="CHEBI:15378"/>
        <dbReference type="ChEBI" id="CHEBI:58405"/>
        <dbReference type="ChEBI" id="CHEBI:60033"/>
        <dbReference type="ChEBI" id="CHEBI:78435"/>
        <dbReference type="EC" id="2.4.99.28"/>
    </reaction>
</comment>
<dbReference type="PANTHER" id="PTHR32282:SF32">
    <property type="entry name" value="PENICILLIN-BINDING PROTEIN 2A"/>
    <property type="match status" value="1"/>
</dbReference>
<feature type="compositionally biased region" description="Basic and acidic residues" evidence="16">
    <location>
        <begin position="911"/>
        <end position="920"/>
    </location>
</feature>
<accession>A0A417YUD3</accession>
<dbReference type="Gene3D" id="3.40.710.10">
    <property type="entry name" value="DD-peptidase/beta-lactamase superfamily"/>
    <property type="match status" value="1"/>
</dbReference>
<keyword evidence="13" id="KW-0961">Cell wall biogenesis/degradation</keyword>
<evidence type="ECO:0000259" key="19">
    <source>
        <dbReference type="Pfam" id="PF00912"/>
    </source>
</evidence>
<feature type="region of interest" description="Disordered" evidence="16">
    <location>
        <begin position="899"/>
        <end position="927"/>
    </location>
</feature>
<evidence type="ECO:0000256" key="14">
    <source>
        <dbReference type="ARBA" id="ARBA00034000"/>
    </source>
</evidence>
<sequence>MDNKKQRIFKQAKSVFTNKKTAKRARIAYGVAWNLFLLFLTIGVAGGVFAAGAGAGYFASLVKDEPVRSYETMKKDIYNYTETSDVYFANDVFLGKLRSDLDREKVKLADVSKHLTNAVIATEDEYFYEHNGVVPKAIMRAVLQEVTNSPIQSGGSTLTQQLIKNQILTNEVSFERKAKEILLALRLERFFEKEEILEAYLNMATFGRNASGRNIAGVQSAAKGIFGVDASKLNLAQSAFIAGLPQSPFGYTPFTRDKQVKENLQPGLDRMKVVLKRMYNGGYITEKEYKEALAYDITKDFTKPSADPLEKYPYVMVEAEQRAVEILTKILAEKDGVTEKELKENDETYHKYFILAGRELKQSGYSIHTTIDKTLYDAMEQAKNKYPYFGPDKPQVKLDPETKKEVTVMEPVEVGAILIENKTGKILSFVGGRDFKKQELNHASRAVRGNGSTMKPLLVFGPAFELGAAAPGTILPDVPLHLDPSSPGKVWPKNYGGGYSGLATARYTVAKSYNVPTVKLYSQIQSKNPVQYLEKMGFTSLHKFDYTNRAAALGAIQNGVTVEENTNAFTTFANSGKFIDAYMIDKITDKEGNVIYQHKVKPTDVFSPQTAYLTLDVMRDVFKYGTAAGVKSRLKFNADWAGKTGTGVEYHDSWLVASNPNITFGVWTGYDTPKSLQARGSLSYSQRTNFLWASLLNAAYDKNPSLVAPKGSFKMPGGLVRRSFCAVSGSLPSEACARAGLVETDLFNVKYLPKKVDNSLGTGKFVKIGDKNYLALPSTPSDFVETGLVLNPDFIKALTGSNLRDNSAIVPKLKRWSNLLVPDAKLPENGKTPASVTLKASGSTLAWGAVKESDIIGYRVYKEGGSKVASIRAGTGLSYPAKNGTYYVTAVDIAGKESAPSNKITIGGSAPKKEESKPDSDSESDDE</sequence>
<name>A0A417YUD3_9BACI</name>
<evidence type="ECO:0000256" key="7">
    <source>
        <dbReference type="ARBA" id="ARBA00022801"/>
    </source>
</evidence>
<keyword evidence="4" id="KW-0328">Glycosyltransferase</keyword>
<reference evidence="20 21" key="1">
    <citation type="journal article" date="2017" name="Int. J. Syst. Evol. Microbiol.">
        <title>Bacillus notoginsengisoli sp. nov., a novel bacterium isolated from the rhizosphere of Panax notoginseng.</title>
        <authorList>
            <person name="Zhang M.Y."/>
            <person name="Cheng J."/>
            <person name="Cai Y."/>
            <person name="Zhang T.Y."/>
            <person name="Wu Y.Y."/>
            <person name="Manikprabhu D."/>
            <person name="Li W.J."/>
            <person name="Zhang Y.X."/>
        </authorList>
    </citation>
    <scope>NUCLEOTIDE SEQUENCE [LARGE SCALE GENOMIC DNA]</scope>
    <source>
        <strain evidence="20 21">JCM 30743</strain>
    </source>
</reference>
<evidence type="ECO:0000256" key="13">
    <source>
        <dbReference type="ARBA" id="ARBA00023316"/>
    </source>
</evidence>
<dbReference type="InterPro" id="IPR013783">
    <property type="entry name" value="Ig-like_fold"/>
</dbReference>
<keyword evidence="21" id="KW-1185">Reference proteome</keyword>
<keyword evidence="9" id="KW-0573">Peptidoglycan synthesis</keyword>
<keyword evidence="1" id="KW-1003">Cell membrane</keyword>
<dbReference type="PANTHER" id="PTHR32282">
    <property type="entry name" value="BINDING PROTEIN TRANSPEPTIDASE, PUTATIVE-RELATED"/>
    <property type="match status" value="1"/>
</dbReference>
<dbReference type="InterPro" id="IPR023346">
    <property type="entry name" value="Lysozyme-like_dom_sf"/>
</dbReference>
<feature type="domain" description="Penicillin-binding protein transpeptidase" evidence="18">
    <location>
        <begin position="415"/>
        <end position="653"/>
    </location>
</feature>
<comment type="catalytic activity">
    <reaction evidence="14">
        <text>Preferential cleavage: (Ac)2-L-Lys-D-Ala-|-D-Ala. Also transpeptidation of peptidyl-alanyl moieties that are N-acyl substituents of D-alanine.</text>
        <dbReference type="EC" id="3.4.16.4"/>
    </reaction>
</comment>
<keyword evidence="6 17" id="KW-0812">Transmembrane</keyword>
<dbReference type="GO" id="GO:0008955">
    <property type="term" value="F:peptidoglycan glycosyltransferase activity"/>
    <property type="evidence" value="ECO:0007669"/>
    <property type="project" value="UniProtKB-EC"/>
</dbReference>
<evidence type="ECO:0000256" key="8">
    <source>
        <dbReference type="ARBA" id="ARBA00022960"/>
    </source>
</evidence>
<evidence type="ECO:0000256" key="5">
    <source>
        <dbReference type="ARBA" id="ARBA00022679"/>
    </source>
</evidence>
<evidence type="ECO:0000256" key="15">
    <source>
        <dbReference type="ARBA" id="ARBA00049902"/>
    </source>
</evidence>
<feature type="transmembrane region" description="Helical" evidence="17">
    <location>
        <begin position="27"/>
        <end position="59"/>
    </location>
</feature>
<dbReference type="GO" id="GO:0006508">
    <property type="term" value="P:proteolysis"/>
    <property type="evidence" value="ECO:0007669"/>
    <property type="project" value="UniProtKB-KW"/>
</dbReference>
<keyword evidence="2" id="KW-0121">Carboxypeptidase</keyword>
<dbReference type="GO" id="GO:0008658">
    <property type="term" value="F:penicillin binding"/>
    <property type="evidence" value="ECO:0007669"/>
    <property type="project" value="InterPro"/>
</dbReference>
<evidence type="ECO:0000313" key="21">
    <source>
        <dbReference type="Proteomes" id="UP000284416"/>
    </source>
</evidence>
<comment type="caution">
    <text evidence="20">The sequence shown here is derived from an EMBL/GenBank/DDBJ whole genome shotgun (WGS) entry which is preliminary data.</text>
</comment>
<keyword evidence="7" id="KW-0378">Hydrolase</keyword>
<dbReference type="RefSeq" id="WP_118920886.1">
    <property type="nucleotide sequence ID" value="NZ_QWEG01000006.1"/>
</dbReference>
<evidence type="ECO:0000256" key="1">
    <source>
        <dbReference type="ARBA" id="ARBA00022475"/>
    </source>
</evidence>
<dbReference type="Pfam" id="PF00905">
    <property type="entry name" value="Transpeptidase"/>
    <property type="match status" value="1"/>
</dbReference>
<dbReference type="AlphaFoldDB" id="A0A417YUD3"/>
<evidence type="ECO:0000313" key="20">
    <source>
        <dbReference type="EMBL" id="RHW40770.1"/>
    </source>
</evidence>
<evidence type="ECO:0000256" key="4">
    <source>
        <dbReference type="ARBA" id="ARBA00022676"/>
    </source>
</evidence>
<dbReference type="OrthoDB" id="9766909at2"/>
<dbReference type="InterPro" id="IPR001264">
    <property type="entry name" value="Glyco_trans_51"/>
</dbReference>
<dbReference type="GO" id="GO:0009252">
    <property type="term" value="P:peptidoglycan biosynthetic process"/>
    <property type="evidence" value="ECO:0007669"/>
    <property type="project" value="UniProtKB-KW"/>
</dbReference>
<evidence type="ECO:0000259" key="18">
    <source>
        <dbReference type="Pfam" id="PF00905"/>
    </source>
</evidence>
<evidence type="ECO:0000256" key="2">
    <source>
        <dbReference type="ARBA" id="ARBA00022645"/>
    </source>
</evidence>
<dbReference type="GO" id="GO:0071555">
    <property type="term" value="P:cell wall organization"/>
    <property type="evidence" value="ECO:0007669"/>
    <property type="project" value="UniProtKB-KW"/>
</dbReference>
<protein>
    <submittedName>
        <fullName evidence="20">Penicillin-binding protein</fullName>
    </submittedName>
</protein>
<dbReference type="Proteomes" id="UP000284416">
    <property type="component" value="Unassembled WGS sequence"/>
</dbReference>